<feature type="transmembrane region" description="Helical" evidence="1">
    <location>
        <begin position="20"/>
        <end position="37"/>
    </location>
</feature>
<reference evidence="2" key="1">
    <citation type="journal article" date="2020" name="mSystems">
        <title>Genome- and Community-Level Interaction Insights into Carbon Utilization and Element Cycling Functions of Hydrothermarchaeota in Hydrothermal Sediment.</title>
        <authorList>
            <person name="Zhou Z."/>
            <person name="Liu Y."/>
            <person name="Xu W."/>
            <person name="Pan J."/>
            <person name="Luo Z.H."/>
            <person name="Li M."/>
        </authorList>
    </citation>
    <scope>NUCLEOTIDE SEQUENCE [LARGE SCALE GENOMIC DNA]</scope>
    <source>
        <strain evidence="2">SpSt-258</strain>
    </source>
</reference>
<feature type="transmembrane region" description="Helical" evidence="1">
    <location>
        <begin position="215"/>
        <end position="232"/>
    </location>
</feature>
<accession>A0A7V0Z808</accession>
<protein>
    <submittedName>
        <fullName evidence="2">Uncharacterized protein</fullName>
    </submittedName>
</protein>
<comment type="caution">
    <text evidence="2">The sequence shown here is derived from an EMBL/GenBank/DDBJ whole genome shotgun (WGS) entry which is preliminary data.</text>
</comment>
<organism evidence="2">
    <name type="scientific">candidate division WOR-3 bacterium</name>
    <dbReference type="NCBI Taxonomy" id="2052148"/>
    <lineage>
        <taxon>Bacteria</taxon>
        <taxon>Bacteria division WOR-3</taxon>
    </lineage>
</organism>
<dbReference type="EMBL" id="DSKY01000022">
    <property type="protein sequence ID" value="HDY60293.1"/>
    <property type="molecule type" value="Genomic_DNA"/>
</dbReference>
<evidence type="ECO:0000256" key="1">
    <source>
        <dbReference type="SAM" id="Phobius"/>
    </source>
</evidence>
<keyword evidence="1" id="KW-1133">Transmembrane helix</keyword>
<feature type="transmembrane region" description="Helical" evidence="1">
    <location>
        <begin position="57"/>
        <end position="82"/>
    </location>
</feature>
<evidence type="ECO:0000313" key="2">
    <source>
        <dbReference type="EMBL" id="HDY60293.1"/>
    </source>
</evidence>
<gene>
    <name evidence="2" type="ORF">ENP86_12250</name>
</gene>
<name>A0A7V0Z808_UNCW3</name>
<keyword evidence="1" id="KW-0472">Membrane</keyword>
<dbReference type="AlphaFoldDB" id="A0A7V0Z808"/>
<proteinExistence type="predicted"/>
<feature type="transmembrane region" description="Helical" evidence="1">
    <location>
        <begin position="238"/>
        <end position="258"/>
    </location>
</feature>
<feature type="transmembrane region" description="Helical" evidence="1">
    <location>
        <begin position="150"/>
        <end position="167"/>
    </location>
</feature>
<sequence>MNEGTLKKIQAKLELVTQKWWFFLFFILLQFIPSYTSKGHEWAEEGMVIREIFSNGIVFNCTALYPIFKIAPIILVIFILFLRNKVAPLFSVYVAITYVLFAFLQNIAVTEKYGLGIVTRNLVMFLIVATFWFWEALAKKNDFIPQKQPLWKYWVVPLAFLAFWFPLNPDTLTPDFTPIYLLTNVAGLAFCMMTPVYLAILTLYHPRINLSTLMITRLVGIIIGFYNMLNFINPERWWLVTLHIPLLIISIYGFILSFRKEPLEEAKRGQETSLR</sequence>
<keyword evidence="1" id="KW-0812">Transmembrane</keyword>
<feature type="transmembrane region" description="Helical" evidence="1">
    <location>
        <begin position="89"/>
        <end position="109"/>
    </location>
</feature>
<feature type="transmembrane region" description="Helical" evidence="1">
    <location>
        <begin position="179"/>
        <end position="203"/>
    </location>
</feature>
<feature type="transmembrane region" description="Helical" evidence="1">
    <location>
        <begin position="121"/>
        <end position="138"/>
    </location>
</feature>